<name>A0A9P5P692_9AGAR</name>
<feature type="non-terminal residue" evidence="1">
    <location>
        <position position="69"/>
    </location>
</feature>
<protein>
    <submittedName>
        <fullName evidence="1">Uncharacterized protein</fullName>
    </submittedName>
</protein>
<evidence type="ECO:0000313" key="2">
    <source>
        <dbReference type="EMBL" id="KAF9065306.1"/>
    </source>
</evidence>
<accession>A0A9P5P692</accession>
<dbReference type="EMBL" id="JADNRY010000106">
    <property type="protein sequence ID" value="KAF9065306.1"/>
    <property type="molecule type" value="Genomic_DNA"/>
</dbReference>
<dbReference type="Proteomes" id="UP000772434">
    <property type="component" value="Unassembled WGS sequence"/>
</dbReference>
<organism evidence="1 3">
    <name type="scientific">Rhodocollybia butyracea</name>
    <dbReference type="NCBI Taxonomy" id="206335"/>
    <lineage>
        <taxon>Eukaryota</taxon>
        <taxon>Fungi</taxon>
        <taxon>Dikarya</taxon>
        <taxon>Basidiomycota</taxon>
        <taxon>Agaricomycotina</taxon>
        <taxon>Agaricomycetes</taxon>
        <taxon>Agaricomycetidae</taxon>
        <taxon>Agaricales</taxon>
        <taxon>Marasmiineae</taxon>
        <taxon>Omphalotaceae</taxon>
        <taxon>Rhodocollybia</taxon>
    </lineage>
</organism>
<proteinExistence type="predicted"/>
<dbReference type="AlphaFoldDB" id="A0A9P5P692"/>
<dbReference type="EMBL" id="JADNRY010000938">
    <property type="protein sequence ID" value="KAF9023932.1"/>
    <property type="molecule type" value="Genomic_DNA"/>
</dbReference>
<evidence type="ECO:0000313" key="1">
    <source>
        <dbReference type="EMBL" id="KAF9023932.1"/>
    </source>
</evidence>
<keyword evidence="3" id="KW-1185">Reference proteome</keyword>
<evidence type="ECO:0000313" key="3">
    <source>
        <dbReference type="Proteomes" id="UP000772434"/>
    </source>
</evidence>
<reference evidence="1" key="1">
    <citation type="submission" date="2020-11" db="EMBL/GenBank/DDBJ databases">
        <authorList>
            <consortium name="DOE Joint Genome Institute"/>
            <person name="Ahrendt S."/>
            <person name="Riley R."/>
            <person name="Andreopoulos W."/>
            <person name="Labutti K."/>
            <person name="Pangilinan J."/>
            <person name="Ruiz-Duenas F.J."/>
            <person name="Barrasa J.M."/>
            <person name="Sanchez-Garcia M."/>
            <person name="Camarero S."/>
            <person name="Miyauchi S."/>
            <person name="Serrano A."/>
            <person name="Linde D."/>
            <person name="Babiker R."/>
            <person name="Drula E."/>
            <person name="Ayuso-Fernandez I."/>
            <person name="Pacheco R."/>
            <person name="Padilla G."/>
            <person name="Ferreira P."/>
            <person name="Barriuso J."/>
            <person name="Kellner H."/>
            <person name="Castanera R."/>
            <person name="Alfaro M."/>
            <person name="Ramirez L."/>
            <person name="Pisabarro A.G."/>
            <person name="Kuo A."/>
            <person name="Tritt A."/>
            <person name="Lipzen A."/>
            <person name="He G."/>
            <person name="Yan M."/>
            <person name="Ng V."/>
            <person name="Cullen D."/>
            <person name="Martin F."/>
            <person name="Rosso M.-N."/>
            <person name="Henrissat B."/>
            <person name="Hibbett D."/>
            <person name="Martinez A.T."/>
            <person name="Grigoriev I.V."/>
        </authorList>
    </citation>
    <scope>NUCLEOTIDE SEQUENCE</scope>
    <source>
        <strain evidence="1">AH 40177</strain>
    </source>
</reference>
<comment type="caution">
    <text evidence="1">The sequence shown here is derived from an EMBL/GenBank/DDBJ whole genome shotgun (WGS) entry which is preliminary data.</text>
</comment>
<gene>
    <name evidence="2" type="ORF">BDP27DRAFT_1332236</name>
    <name evidence="1" type="ORF">BDP27DRAFT_1352459</name>
</gene>
<sequence>MNNFFTLLQSLDCTIPIAIWAQAGSSNLRQQQLKKFSRVFATPIIGYADFHRCELVFLYSSIRVMQLHI</sequence>